<evidence type="ECO:0000313" key="2">
    <source>
        <dbReference type="Proteomes" id="UP000607397"/>
    </source>
</evidence>
<dbReference type="Proteomes" id="UP000607397">
    <property type="component" value="Unassembled WGS sequence"/>
</dbReference>
<proteinExistence type="predicted"/>
<accession>A0A8K1ZWE4</accession>
<keyword evidence="2" id="KW-1185">Reference proteome</keyword>
<gene>
    <name evidence="1" type="ORF">GS597_02265</name>
</gene>
<reference evidence="1" key="1">
    <citation type="submission" date="2019-12" db="EMBL/GenBank/DDBJ databases">
        <title>High-Quality draft genome sequences of three cyanobacteria isolated from the limestone walls of the Old Cathedral of Coimbra.</title>
        <authorList>
            <person name="Tiago I."/>
            <person name="Soares F."/>
            <person name="Portugal A."/>
        </authorList>
    </citation>
    <scope>NUCLEOTIDE SEQUENCE [LARGE SCALE GENOMIC DNA]</scope>
    <source>
        <strain evidence="1">C</strain>
    </source>
</reference>
<protein>
    <submittedName>
        <fullName evidence="1">Toxin-antitoxin system, antitoxin component, Xre family protein</fullName>
    </submittedName>
</protein>
<comment type="caution">
    <text evidence="1">The sequence shown here is derived from an EMBL/GenBank/DDBJ whole genome shotgun (WGS) entry which is preliminary data.</text>
</comment>
<evidence type="ECO:0000313" key="1">
    <source>
        <dbReference type="EMBL" id="NCJ05356.1"/>
    </source>
</evidence>
<dbReference type="EMBL" id="WVIC01000003">
    <property type="protein sequence ID" value="NCJ05356.1"/>
    <property type="molecule type" value="Genomic_DNA"/>
</dbReference>
<dbReference type="AlphaFoldDB" id="A0A8K1ZWE4"/>
<sequence length="69" mass="8323">MQSLSKREQDIIEKIRHLQPHQVWEVEDFIDFLSQRSRNEPTREEFIQLSEAAFARVWDNSEDSAYDNL</sequence>
<name>A0A8K1ZWE4_9CYAN</name>
<organism evidence="1 2">
    <name type="scientific">Petrachloros mirabilis ULC683</name>
    <dbReference type="NCBI Taxonomy" id="2781853"/>
    <lineage>
        <taxon>Bacteria</taxon>
        <taxon>Bacillati</taxon>
        <taxon>Cyanobacteriota</taxon>
        <taxon>Cyanophyceae</taxon>
        <taxon>Synechococcales</taxon>
        <taxon>Petrachlorosaceae</taxon>
        <taxon>Petrachloros</taxon>
        <taxon>Petrachloros mirabilis</taxon>
    </lineage>
</organism>
<dbReference type="RefSeq" id="WP_161823830.1">
    <property type="nucleotide sequence ID" value="NZ_WVIC01000003.1"/>
</dbReference>